<dbReference type="GO" id="GO:0005886">
    <property type="term" value="C:plasma membrane"/>
    <property type="evidence" value="ECO:0007669"/>
    <property type="project" value="TreeGrafter"/>
</dbReference>
<evidence type="ECO:0000256" key="4">
    <source>
        <dbReference type="ARBA" id="ARBA00023136"/>
    </source>
</evidence>
<name>A0A6N7WKV9_9FIRM</name>
<evidence type="ECO:0000256" key="5">
    <source>
        <dbReference type="SAM" id="Phobius"/>
    </source>
</evidence>
<evidence type="ECO:0000313" key="7">
    <source>
        <dbReference type="Proteomes" id="UP000436047"/>
    </source>
</evidence>
<dbReference type="PANTHER" id="PTHR33514:SF13">
    <property type="entry name" value="PROTEIN ABCI12, CHLOROPLASTIC"/>
    <property type="match status" value="1"/>
</dbReference>
<evidence type="ECO:0000256" key="1">
    <source>
        <dbReference type="ARBA" id="ARBA00004141"/>
    </source>
</evidence>
<comment type="caution">
    <text evidence="6">The sequence shown here is derived from an EMBL/GenBank/DDBJ whole genome shotgun (WGS) entry which is preliminary data.</text>
</comment>
<feature type="transmembrane region" description="Helical" evidence="5">
    <location>
        <begin position="208"/>
        <end position="228"/>
    </location>
</feature>
<keyword evidence="2 5" id="KW-0812">Transmembrane</keyword>
<dbReference type="CDD" id="cd16914">
    <property type="entry name" value="EcfT"/>
    <property type="match status" value="1"/>
</dbReference>
<comment type="subcellular location">
    <subcellularLocation>
        <location evidence="1">Membrane</location>
        <topology evidence="1">Multi-pass membrane protein</topology>
    </subcellularLocation>
</comment>
<feature type="transmembrane region" description="Helical" evidence="5">
    <location>
        <begin position="126"/>
        <end position="144"/>
    </location>
</feature>
<dbReference type="InterPro" id="IPR003339">
    <property type="entry name" value="ABC/ECF_trnsptr_transmembrane"/>
</dbReference>
<keyword evidence="7" id="KW-1185">Reference proteome</keyword>
<dbReference type="Pfam" id="PF02361">
    <property type="entry name" value="CbiQ"/>
    <property type="match status" value="1"/>
</dbReference>
<keyword evidence="4 5" id="KW-0472">Membrane</keyword>
<dbReference type="AlphaFoldDB" id="A0A6N7WKV9"/>
<protein>
    <submittedName>
        <fullName evidence="6">Energy-coupling factor transporter transmembrane protein EcfT</fullName>
    </submittedName>
</protein>
<dbReference type="EMBL" id="VUMI01000037">
    <property type="protein sequence ID" value="MSS90385.1"/>
    <property type="molecule type" value="Genomic_DNA"/>
</dbReference>
<dbReference type="Proteomes" id="UP000436047">
    <property type="component" value="Unassembled WGS sequence"/>
</dbReference>
<evidence type="ECO:0000256" key="2">
    <source>
        <dbReference type="ARBA" id="ARBA00022692"/>
    </source>
</evidence>
<keyword evidence="3 5" id="KW-1133">Transmembrane helix</keyword>
<proteinExistence type="predicted"/>
<gene>
    <name evidence="6" type="ORF">FYJ45_19505</name>
</gene>
<feature type="transmembrane region" description="Helical" evidence="5">
    <location>
        <begin position="55"/>
        <end position="75"/>
    </location>
</feature>
<dbReference type="PANTHER" id="PTHR33514">
    <property type="entry name" value="PROTEIN ABCI12, CHLOROPLASTIC"/>
    <property type="match status" value="1"/>
</dbReference>
<dbReference type="GeneID" id="86055221"/>
<evidence type="ECO:0000313" key="6">
    <source>
        <dbReference type="EMBL" id="MSS90385.1"/>
    </source>
</evidence>
<dbReference type="RefSeq" id="WP_154466813.1">
    <property type="nucleotide sequence ID" value="NZ_VUMI01000037.1"/>
</dbReference>
<reference evidence="6 7" key="1">
    <citation type="submission" date="2019-08" db="EMBL/GenBank/DDBJ databases">
        <title>In-depth cultivation of the pig gut microbiome towards novel bacterial diversity and tailored functional studies.</title>
        <authorList>
            <person name="Wylensek D."/>
            <person name="Hitch T.C.A."/>
            <person name="Clavel T."/>
        </authorList>
    </citation>
    <scope>NUCLEOTIDE SEQUENCE [LARGE SCALE GENOMIC DNA]</scope>
    <source>
        <strain evidence="6 7">WCA-389-WT-23B</strain>
    </source>
</reference>
<evidence type="ECO:0000256" key="3">
    <source>
        <dbReference type="ARBA" id="ARBA00022989"/>
    </source>
</evidence>
<organism evidence="6 7">
    <name type="scientific">Eisenbergiella porci</name>
    <dbReference type="NCBI Taxonomy" id="2652274"/>
    <lineage>
        <taxon>Bacteria</taxon>
        <taxon>Bacillati</taxon>
        <taxon>Bacillota</taxon>
        <taxon>Clostridia</taxon>
        <taxon>Lachnospirales</taxon>
        <taxon>Lachnospiraceae</taxon>
        <taxon>Eisenbergiella</taxon>
    </lineage>
</organism>
<feature type="transmembrane region" description="Helical" evidence="5">
    <location>
        <begin position="87"/>
        <end position="106"/>
    </location>
</feature>
<accession>A0A6N7WKV9</accession>
<sequence length="233" mass="26041">MMAGEKKQKRIDQIDGRTVLFLTLCACIVTFLTTSFLGHGCFSFLIFLILCWFGLYKQALGCFAVYLVAIVWLMIETKYQISIPSPLLLSMIYKLLLPAMPAYLLAKIPSGKLTACLRKMPIPTRIMLVLIVMLRFAPTVLHEFGEVREAMKIRGFLKSVGNVLKHPMDTLEYAIVPMVFRSLKIADELAASSIVRGIESPYKKESYYVSRIAVLDCVLIVVSVGAAVCCCLL</sequence>
<feature type="transmembrane region" description="Helical" evidence="5">
    <location>
        <begin position="20"/>
        <end position="49"/>
    </location>
</feature>